<dbReference type="OrthoDB" id="5573394at2"/>
<evidence type="ECO:0000313" key="3">
    <source>
        <dbReference type="Proteomes" id="UP000305881"/>
    </source>
</evidence>
<sequence length="72" mass="8331">MAGSTSDVLSDDMDFEDEDEVGSIDDSDELLADKKAKSAYDKVDARRKIELYWEKRKLKEEFGDIDDFDLDF</sequence>
<dbReference type="InterPro" id="IPR058059">
    <property type="entry name" value="PA3496-like"/>
</dbReference>
<keyword evidence="3" id="KW-1185">Reference proteome</keyword>
<reference evidence="3" key="1">
    <citation type="journal article" date="2019" name="J. Bacteriol.">
        <title>A Mutagenic Screen Identifies a TonB-Dependent Receptor Required for the Lanthanide Metal Switch in the Type I Methanotroph 'Methylotuvimicrobium buryatense' 5GB1C.</title>
        <authorList>
            <person name="Groom J.D."/>
            <person name="Ford S.M."/>
            <person name="Pesesky M.W."/>
            <person name="Lidstrom M.E."/>
        </authorList>
    </citation>
    <scope>NUCLEOTIDE SEQUENCE [LARGE SCALE GENOMIC DNA]</scope>
    <source>
        <strain evidence="3">5GB1C</strain>
    </source>
</reference>
<dbReference type="AlphaFoldDB" id="A0A4P9UPD7"/>
<protein>
    <submittedName>
        <fullName evidence="2">Uncharacterized protein</fullName>
    </submittedName>
</protein>
<dbReference type="NCBIfam" id="NF046101">
    <property type="entry name" value="PA3496_fam"/>
    <property type="match status" value="1"/>
</dbReference>
<dbReference type="KEGG" id="mbur:EQU24_14225"/>
<proteinExistence type="predicted"/>
<evidence type="ECO:0000313" key="2">
    <source>
        <dbReference type="EMBL" id="QCW83269.1"/>
    </source>
</evidence>
<dbReference type="Proteomes" id="UP000305881">
    <property type="component" value="Chromosome"/>
</dbReference>
<dbReference type="EMBL" id="CP035467">
    <property type="protein sequence ID" value="QCW83269.1"/>
    <property type="molecule type" value="Genomic_DNA"/>
</dbReference>
<dbReference type="RefSeq" id="WP_017838859.1">
    <property type="nucleotide sequence ID" value="NZ_CP035467.1"/>
</dbReference>
<accession>A0A4P9UPD7</accession>
<feature type="region of interest" description="Disordered" evidence="1">
    <location>
        <begin position="1"/>
        <end position="27"/>
    </location>
</feature>
<name>A0A4P9UPD7_METBY</name>
<organism evidence="2 3">
    <name type="scientific">Methylotuvimicrobium buryatense</name>
    <name type="common">Methylomicrobium buryatense</name>
    <dbReference type="NCBI Taxonomy" id="95641"/>
    <lineage>
        <taxon>Bacteria</taxon>
        <taxon>Pseudomonadati</taxon>
        <taxon>Pseudomonadota</taxon>
        <taxon>Gammaproteobacteria</taxon>
        <taxon>Methylococcales</taxon>
        <taxon>Methylococcaceae</taxon>
        <taxon>Methylotuvimicrobium</taxon>
    </lineage>
</organism>
<feature type="compositionally biased region" description="Acidic residues" evidence="1">
    <location>
        <begin position="9"/>
        <end position="27"/>
    </location>
</feature>
<evidence type="ECO:0000256" key="1">
    <source>
        <dbReference type="SAM" id="MobiDB-lite"/>
    </source>
</evidence>
<gene>
    <name evidence="2" type="ORF">EQU24_14225</name>
</gene>